<dbReference type="SMART" id="SM00382">
    <property type="entry name" value="AAA"/>
    <property type="match status" value="1"/>
</dbReference>
<dbReference type="InterPro" id="IPR027417">
    <property type="entry name" value="P-loop_NTPase"/>
</dbReference>
<dbReference type="Pfam" id="PF21960">
    <property type="entry name" value="RCF1-5-like_lid"/>
    <property type="match status" value="1"/>
</dbReference>
<dbReference type="GO" id="GO:0003689">
    <property type="term" value="F:DNA clamp loader activity"/>
    <property type="evidence" value="ECO:0007669"/>
    <property type="project" value="TreeGrafter"/>
</dbReference>
<reference evidence="9 10" key="1">
    <citation type="journal article" date="2020" name="Microb. Genom.">
        <title>Genetic diversity of clinical and environmental Mucorales isolates obtained from an investigation of mucormycosis cases among solid organ transplant recipients.</title>
        <authorList>
            <person name="Nguyen M.H."/>
            <person name="Kaul D."/>
            <person name="Muto C."/>
            <person name="Cheng S.J."/>
            <person name="Richter R.A."/>
            <person name="Bruno V.M."/>
            <person name="Liu G."/>
            <person name="Beyhan S."/>
            <person name="Sundermann A.J."/>
            <person name="Mounaud S."/>
            <person name="Pasculle A.W."/>
            <person name="Nierman W.C."/>
            <person name="Driscoll E."/>
            <person name="Cumbie R."/>
            <person name="Clancy C.J."/>
            <person name="Dupont C.L."/>
        </authorList>
    </citation>
    <scope>NUCLEOTIDE SEQUENCE [LARGE SCALE GENOMIC DNA]</scope>
    <source>
        <strain evidence="9 10">GL24</strain>
    </source>
</reference>
<evidence type="ECO:0000256" key="1">
    <source>
        <dbReference type="ARBA" id="ARBA00004123"/>
    </source>
</evidence>
<evidence type="ECO:0000313" key="9">
    <source>
        <dbReference type="EMBL" id="KAG1573089.1"/>
    </source>
</evidence>
<evidence type="ECO:0000256" key="4">
    <source>
        <dbReference type="ARBA" id="ARBA00022763"/>
    </source>
</evidence>
<dbReference type="Proteomes" id="UP000740926">
    <property type="component" value="Unassembled WGS sequence"/>
</dbReference>
<organism evidence="9 10">
    <name type="scientific">Rhizopus delemar</name>
    <dbReference type="NCBI Taxonomy" id="936053"/>
    <lineage>
        <taxon>Eukaryota</taxon>
        <taxon>Fungi</taxon>
        <taxon>Fungi incertae sedis</taxon>
        <taxon>Mucoromycota</taxon>
        <taxon>Mucoromycotina</taxon>
        <taxon>Mucoromycetes</taxon>
        <taxon>Mucorales</taxon>
        <taxon>Mucorineae</taxon>
        <taxon>Rhizopodaceae</taxon>
        <taxon>Rhizopus</taxon>
    </lineage>
</organism>
<comment type="caution">
    <text evidence="9">The sequence shown here is derived from an EMBL/GenBank/DDBJ whole genome shotgun (WGS) entry which is preliminary data.</text>
</comment>
<dbReference type="PANTHER" id="PTHR12172:SF0">
    <property type="entry name" value="CELL CYCLE CHECKPOINT PROTEIN RAD17"/>
    <property type="match status" value="1"/>
</dbReference>
<dbReference type="GO" id="GO:0000077">
    <property type="term" value="P:DNA damage checkpoint signaling"/>
    <property type="evidence" value="ECO:0007669"/>
    <property type="project" value="TreeGrafter"/>
</dbReference>
<dbReference type="Pfam" id="PF25812">
    <property type="entry name" value="RAD24_helical"/>
    <property type="match status" value="1"/>
</dbReference>
<dbReference type="Pfam" id="PF03215">
    <property type="entry name" value="Rad17"/>
    <property type="match status" value="1"/>
</dbReference>
<evidence type="ECO:0000256" key="2">
    <source>
        <dbReference type="ARBA" id="ARBA00006168"/>
    </source>
</evidence>
<dbReference type="Gene3D" id="3.40.50.300">
    <property type="entry name" value="P-loop containing nucleotide triphosphate hydrolases"/>
    <property type="match status" value="1"/>
</dbReference>
<dbReference type="InterPro" id="IPR057927">
    <property type="entry name" value="RAD24-like_helical"/>
</dbReference>
<name>A0A9P6Z8N8_9FUNG</name>
<dbReference type="EMBL" id="JAANIU010000330">
    <property type="protein sequence ID" value="KAG1573089.1"/>
    <property type="molecule type" value="Genomic_DNA"/>
</dbReference>
<comment type="subcellular location">
    <subcellularLocation>
        <location evidence="1">Nucleus</location>
    </subcellularLocation>
</comment>
<keyword evidence="6" id="KW-0539">Nucleus</keyword>
<dbReference type="InterPro" id="IPR004582">
    <property type="entry name" value="Checkpoint_prot_Rad17_Rad24"/>
</dbReference>
<keyword evidence="3" id="KW-0547">Nucleotide-binding</keyword>
<dbReference type="GO" id="GO:0005524">
    <property type="term" value="F:ATP binding"/>
    <property type="evidence" value="ECO:0007669"/>
    <property type="project" value="UniProtKB-KW"/>
</dbReference>
<comment type="similarity">
    <text evidence="2">Belongs to the rad17/RAD24 family.</text>
</comment>
<evidence type="ECO:0000256" key="3">
    <source>
        <dbReference type="ARBA" id="ARBA00022741"/>
    </source>
</evidence>
<sequence length="491" mass="55748">MDSNAGPRFLLPSYSTQRKASTLAKFATDFQIADRTELWTDLYSPKLENDVAVRPARVKEVKMAIENSSIGHQKGPTKILFLTGPSGCGKSTLIRLVCQSMNYQVIEWIHSTPMSDDGFNSVSNMARFEQFLNQSIRTSALNDDTCSKKVILVDDIPDLTTDSVKAQFHSILHACVEISLPFLIVFIISDSWTISTTHQKNYDTRLTSIRDLIPSGLSDDRRIHTIEFLPITKKALLKVLNKIMTSEMIGVSKDKLDGIVELSHGDLRSAINMLQFYSTPSRTNDRKRKRDGISTLFDKVTGPLPLFHAAGKVLYAKRDLEGNYESKPEDIINRLPVDNDMFISYLHENCLMFQSDIEECAKSFEYMSTADIIRTKQDWQNYTPSDYRCLLSMHGIMATRKNKIGGVLRQMNKPLFFNTHYPVQKTKDEGNYTSILHTTNNITDEEEMDTIQDDVIEEFSEDEFDDIYGDGTELEEMLNSLQSTIDGKTIS</sequence>
<dbReference type="GO" id="GO:0003682">
    <property type="term" value="F:chromatin binding"/>
    <property type="evidence" value="ECO:0007669"/>
    <property type="project" value="TreeGrafter"/>
</dbReference>
<dbReference type="SUPFAM" id="SSF52540">
    <property type="entry name" value="P-loop containing nucleoside triphosphate hydrolases"/>
    <property type="match status" value="1"/>
</dbReference>
<dbReference type="Gene3D" id="1.10.8.60">
    <property type="match status" value="1"/>
</dbReference>
<dbReference type="GO" id="GO:0005634">
    <property type="term" value="C:nucleus"/>
    <property type="evidence" value="ECO:0007669"/>
    <property type="project" value="UniProtKB-SubCell"/>
</dbReference>
<feature type="domain" description="AAA+ ATPase" evidence="8">
    <location>
        <begin position="76"/>
        <end position="232"/>
    </location>
</feature>
<dbReference type="GO" id="GO:0006281">
    <property type="term" value="P:DNA repair"/>
    <property type="evidence" value="ECO:0007669"/>
    <property type="project" value="InterPro"/>
</dbReference>
<accession>A0A9P6Z8N8</accession>
<evidence type="ECO:0000256" key="7">
    <source>
        <dbReference type="ARBA" id="ARBA00023306"/>
    </source>
</evidence>
<dbReference type="CDD" id="cd18140">
    <property type="entry name" value="HLD_clamp_RFC"/>
    <property type="match status" value="1"/>
</dbReference>
<dbReference type="InterPro" id="IPR047854">
    <property type="entry name" value="RFC_lid"/>
</dbReference>
<protein>
    <recommendedName>
        <fullName evidence="8">AAA+ ATPase domain-containing protein</fullName>
    </recommendedName>
</protein>
<dbReference type="InterPro" id="IPR003593">
    <property type="entry name" value="AAA+_ATPase"/>
</dbReference>
<evidence type="ECO:0000259" key="8">
    <source>
        <dbReference type="SMART" id="SM00382"/>
    </source>
</evidence>
<keyword evidence="5" id="KW-0067">ATP-binding</keyword>
<gene>
    <name evidence="9" type="ORF">G6F50_003168</name>
</gene>
<evidence type="ECO:0000313" key="10">
    <source>
        <dbReference type="Proteomes" id="UP000740926"/>
    </source>
</evidence>
<proteinExistence type="inferred from homology"/>
<dbReference type="AlphaFoldDB" id="A0A9P6Z8N8"/>
<keyword evidence="7" id="KW-0131">Cell cycle</keyword>
<dbReference type="PANTHER" id="PTHR12172">
    <property type="entry name" value="CELL CYCLE CHECKPOINT PROTEIN RAD17"/>
    <property type="match status" value="1"/>
</dbReference>
<dbReference type="GO" id="GO:0033314">
    <property type="term" value="P:mitotic DNA replication checkpoint signaling"/>
    <property type="evidence" value="ECO:0007669"/>
    <property type="project" value="TreeGrafter"/>
</dbReference>
<evidence type="ECO:0000256" key="6">
    <source>
        <dbReference type="ARBA" id="ARBA00023242"/>
    </source>
</evidence>
<keyword evidence="4" id="KW-0227">DNA damage</keyword>
<keyword evidence="10" id="KW-1185">Reference proteome</keyword>
<evidence type="ECO:0000256" key="5">
    <source>
        <dbReference type="ARBA" id="ARBA00022840"/>
    </source>
</evidence>